<gene>
    <name evidence="1" type="ORF">KKP3000_002671</name>
</gene>
<reference evidence="1 2" key="1">
    <citation type="journal article" date="2024" name="Int. J. Mol. Sci.">
        <title>Exploration of Alicyclobacillus spp. Genome in Search of Antibiotic Resistance.</title>
        <authorList>
            <person name="Bucka-Kolendo J."/>
            <person name="Kiousi D.E."/>
            <person name="Dekowska A."/>
            <person name="Mikolajczuk-Szczyrba A."/>
            <person name="Karadedos D.M."/>
            <person name="Michael P."/>
            <person name="Galanis A."/>
            <person name="Sokolowska B."/>
        </authorList>
    </citation>
    <scope>NUCLEOTIDE SEQUENCE [LARGE SCALE GENOMIC DNA]</scope>
    <source>
        <strain evidence="1 2">KKP 3000</strain>
    </source>
</reference>
<proteinExistence type="predicted"/>
<dbReference type="EMBL" id="JBDXSU010000037">
    <property type="protein sequence ID" value="MFB5193072.1"/>
    <property type="molecule type" value="Genomic_DNA"/>
</dbReference>
<evidence type="ECO:0000313" key="1">
    <source>
        <dbReference type="EMBL" id="MFB5193072.1"/>
    </source>
</evidence>
<dbReference type="RefSeq" id="WP_275473459.1">
    <property type="nucleotide sequence ID" value="NZ_CP162940.1"/>
</dbReference>
<accession>A0ABV5ALB7</accession>
<organism evidence="1 2">
    <name type="scientific">Alicyclobacillus fastidiosus</name>
    <dbReference type="NCBI Taxonomy" id="392011"/>
    <lineage>
        <taxon>Bacteria</taxon>
        <taxon>Bacillati</taxon>
        <taxon>Bacillota</taxon>
        <taxon>Bacilli</taxon>
        <taxon>Bacillales</taxon>
        <taxon>Alicyclobacillaceae</taxon>
        <taxon>Alicyclobacillus</taxon>
    </lineage>
</organism>
<evidence type="ECO:0000313" key="2">
    <source>
        <dbReference type="Proteomes" id="UP001579974"/>
    </source>
</evidence>
<sequence length="56" mass="6426">MKIKYTGTEQVFLMHEGKVWIVNPNDEIPEVKELPQLPNFEVVKEVADDKKGAKTN</sequence>
<protein>
    <submittedName>
        <fullName evidence="1">Uncharacterized protein</fullName>
    </submittedName>
</protein>
<name>A0ABV5ALB7_9BACL</name>
<dbReference type="Proteomes" id="UP001579974">
    <property type="component" value="Unassembled WGS sequence"/>
</dbReference>
<keyword evidence="2" id="KW-1185">Reference proteome</keyword>
<comment type="caution">
    <text evidence="1">The sequence shown here is derived from an EMBL/GenBank/DDBJ whole genome shotgun (WGS) entry which is preliminary data.</text>
</comment>